<proteinExistence type="predicted"/>
<reference evidence="1" key="1">
    <citation type="submission" date="2009-09" db="EMBL/GenBank/DDBJ databases">
        <authorList>
            <person name="Weinstock G."/>
            <person name="Sodergren E."/>
            <person name="Clifton S."/>
            <person name="Fulton L."/>
            <person name="Fulton B."/>
            <person name="Courtney L."/>
            <person name="Fronick C."/>
            <person name="Harrison M."/>
            <person name="Strong C."/>
            <person name="Farmer C."/>
            <person name="Delahaunty K."/>
            <person name="Markovic C."/>
            <person name="Hall O."/>
            <person name="Minx P."/>
            <person name="Tomlinson C."/>
            <person name="Mitreva M."/>
            <person name="Nelson J."/>
            <person name="Hou S."/>
            <person name="Wollam A."/>
            <person name="Pepin K.H."/>
            <person name="Johnson M."/>
            <person name="Bhonagiri V."/>
            <person name="Nash W.E."/>
            <person name="Warren W."/>
            <person name="Chinwalla A."/>
            <person name="Mardis E.R."/>
            <person name="Wilson R.K."/>
        </authorList>
    </citation>
    <scope>NUCLEOTIDE SEQUENCE [LARGE SCALE GENOMIC DNA]</scope>
    <source>
        <strain evidence="1">DSM 20544</strain>
    </source>
</reference>
<sequence length="75" mass="8659">MKSVNQVKQQESLKKWFEIIKDQRASGLSALAYCKHEGIANIIFYYRQNLIQKLLIQQHEQQEKANALPSAKLAS</sequence>
<keyword evidence="2" id="KW-1185">Reference proteome</keyword>
<dbReference type="NCBIfam" id="NF047593">
    <property type="entry name" value="IS66_ISAeme5_TnpA"/>
    <property type="match status" value="1"/>
</dbReference>
<dbReference type="HOGENOM" id="CLU_2667066_0_0_9"/>
<evidence type="ECO:0008006" key="3">
    <source>
        <dbReference type="Google" id="ProtNLM"/>
    </source>
</evidence>
<protein>
    <recommendedName>
        <fullName evidence="3">Transposase</fullName>
    </recommendedName>
</protein>
<dbReference type="EMBL" id="ABWK02000020">
    <property type="protein sequence ID" value="EEX68151.1"/>
    <property type="molecule type" value="Genomic_DNA"/>
</dbReference>
<accession>C9KPJ6</accession>
<evidence type="ECO:0000313" key="1">
    <source>
        <dbReference type="EMBL" id="EEX68151.1"/>
    </source>
</evidence>
<dbReference type="RefSeq" id="WP_005842239.1">
    <property type="nucleotide sequence ID" value="NZ_GG697142.2"/>
</dbReference>
<organism evidence="1 2">
    <name type="scientific">Mitsuokella multacida DSM 20544</name>
    <dbReference type="NCBI Taxonomy" id="500635"/>
    <lineage>
        <taxon>Bacteria</taxon>
        <taxon>Bacillati</taxon>
        <taxon>Bacillota</taxon>
        <taxon>Negativicutes</taxon>
        <taxon>Selenomonadales</taxon>
        <taxon>Selenomonadaceae</taxon>
        <taxon>Mitsuokella</taxon>
    </lineage>
</organism>
<dbReference type="STRING" id="500635.MITSMUL_05153"/>
<name>C9KPJ6_9FIRM</name>
<dbReference type="AlphaFoldDB" id="C9KPJ6"/>
<comment type="caution">
    <text evidence="1">The sequence shown here is derived from an EMBL/GenBank/DDBJ whole genome shotgun (WGS) entry which is preliminary data.</text>
</comment>
<evidence type="ECO:0000313" key="2">
    <source>
        <dbReference type="Proteomes" id="UP000003671"/>
    </source>
</evidence>
<dbReference type="PATRIC" id="fig|500635.8.peg.1809"/>
<dbReference type="GeneID" id="93482093"/>
<dbReference type="Proteomes" id="UP000003671">
    <property type="component" value="Unassembled WGS sequence"/>
</dbReference>
<gene>
    <name evidence="1" type="ORF">MITSMUL_05153</name>
</gene>